<protein>
    <submittedName>
        <fullName evidence="1">Uncharacterized protein</fullName>
    </submittedName>
</protein>
<evidence type="ECO:0000313" key="2">
    <source>
        <dbReference type="Proteomes" id="UP000324222"/>
    </source>
</evidence>
<name>A0A5B7FJW9_PORTR</name>
<reference evidence="1 2" key="1">
    <citation type="submission" date="2019-05" db="EMBL/GenBank/DDBJ databases">
        <title>Another draft genome of Portunus trituberculatus and its Hox gene families provides insights of decapod evolution.</title>
        <authorList>
            <person name="Jeong J.-H."/>
            <person name="Song I."/>
            <person name="Kim S."/>
            <person name="Choi T."/>
            <person name="Kim D."/>
            <person name="Ryu S."/>
            <person name="Kim W."/>
        </authorList>
    </citation>
    <scope>NUCLEOTIDE SEQUENCE [LARGE SCALE GENOMIC DNA]</scope>
    <source>
        <tissue evidence="1">Muscle</tissue>
    </source>
</reference>
<gene>
    <name evidence="1" type="ORF">E2C01_039510</name>
</gene>
<dbReference type="AlphaFoldDB" id="A0A5B7FJW9"/>
<evidence type="ECO:0000313" key="1">
    <source>
        <dbReference type="EMBL" id="MPC45805.1"/>
    </source>
</evidence>
<accession>A0A5B7FJW9</accession>
<dbReference type="EMBL" id="VSRR010006902">
    <property type="protein sequence ID" value="MPC45805.1"/>
    <property type="molecule type" value="Genomic_DNA"/>
</dbReference>
<organism evidence="1 2">
    <name type="scientific">Portunus trituberculatus</name>
    <name type="common">Swimming crab</name>
    <name type="synonym">Neptunus trituberculatus</name>
    <dbReference type="NCBI Taxonomy" id="210409"/>
    <lineage>
        <taxon>Eukaryota</taxon>
        <taxon>Metazoa</taxon>
        <taxon>Ecdysozoa</taxon>
        <taxon>Arthropoda</taxon>
        <taxon>Crustacea</taxon>
        <taxon>Multicrustacea</taxon>
        <taxon>Malacostraca</taxon>
        <taxon>Eumalacostraca</taxon>
        <taxon>Eucarida</taxon>
        <taxon>Decapoda</taxon>
        <taxon>Pleocyemata</taxon>
        <taxon>Brachyura</taxon>
        <taxon>Eubrachyura</taxon>
        <taxon>Portunoidea</taxon>
        <taxon>Portunidae</taxon>
        <taxon>Portuninae</taxon>
        <taxon>Portunus</taxon>
    </lineage>
</organism>
<keyword evidence="2" id="KW-1185">Reference proteome</keyword>
<comment type="caution">
    <text evidence="1">The sequence shown here is derived from an EMBL/GenBank/DDBJ whole genome shotgun (WGS) entry which is preliminary data.</text>
</comment>
<sequence length="79" mass="8860">MVHCFVLGASSEDEKDWRYVPGEDFCLISIEAVKGKKVLYRVTRECLRGGGRGIRTQMVTILSGGAKFFNRLCLVEGMM</sequence>
<dbReference type="Proteomes" id="UP000324222">
    <property type="component" value="Unassembled WGS sequence"/>
</dbReference>
<proteinExistence type="predicted"/>